<accession>A0AAD5RJW0</accession>
<comment type="catalytic activity">
    <reaction evidence="1 7">
        <text>beta-D-fructose 1-phosphate + H2O = D-fructose + phosphate</text>
        <dbReference type="Rhea" id="RHEA:35603"/>
        <dbReference type="ChEBI" id="CHEBI:15377"/>
        <dbReference type="ChEBI" id="CHEBI:37721"/>
        <dbReference type="ChEBI" id="CHEBI:43474"/>
        <dbReference type="ChEBI" id="CHEBI:138881"/>
    </reaction>
</comment>
<evidence type="ECO:0000256" key="3">
    <source>
        <dbReference type="ARBA" id="ARBA00022723"/>
    </source>
</evidence>
<comment type="function">
    <text evidence="7">Metal-dependent phosphatase that shows phosphatase activity against several substrates, including fructose-1-phosphate and fructose-6-phosphate. Its preference for fructose-1-phosphate, a strong glycating agent that causes DNA damage rather than a canonical yeast metabolite, suggests a damage-control function in hexose phosphate metabolism.</text>
</comment>
<dbReference type="GO" id="GO:0016791">
    <property type="term" value="F:phosphatase activity"/>
    <property type="evidence" value="ECO:0007669"/>
    <property type="project" value="TreeGrafter"/>
</dbReference>
<dbReference type="Gene3D" id="3.40.50.10880">
    <property type="entry name" value="Uncharacterised protein PF01937, DUF89, domain 3"/>
    <property type="match status" value="1"/>
</dbReference>
<dbReference type="EMBL" id="JAKWBI020000369">
    <property type="protein sequence ID" value="KAJ2895872.1"/>
    <property type="molecule type" value="Genomic_DNA"/>
</dbReference>
<dbReference type="AlphaFoldDB" id="A0AAD5RJW0"/>
<dbReference type="InterPro" id="IPR036075">
    <property type="entry name" value="ARMT-1-like_metal-bd_sf"/>
</dbReference>
<dbReference type="EC" id="3.1.3.-" evidence="7"/>
<dbReference type="PANTHER" id="PTHR12260:SF6">
    <property type="entry name" value="DAMAGE-CONTROL PHOSPHATASE ARMT1"/>
    <property type="match status" value="1"/>
</dbReference>
<keyword evidence="4 7" id="KW-0378">Hydrolase</keyword>
<feature type="domain" description="Damage-control phosphatase ARMT1-like metal-binding" evidence="8">
    <location>
        <begin position="22"/>
        <end position="446"/>
    </location>
</feature>
<proteinExistence type="inferred from homology"/>
<keyword evidence="3 7" id="KW-0479">Metal-binding</keyword>
<evidence type="ECO:0000256" key="1">
    <source>
        <dbReference type="ARBA" id="ARBA00001326"/>
    </source>
</evidence>
<dbReference type="SUPFAM" id="SSF111321">
    <property type="entry name" value="AF1104-like"/>
    <property type="match status" value="1"/>
</dbReference>
<evidence type="ECO:0000313" key="10">
    <source>
        <dbReference type="Proteomes" id="UP001201980"/>
    </source>
</evidence>
<dbReference type="GO" id="GO:0046872">
    <property type="term" value="F:metal ion binding"/>
    <property type="evidence" value="ECO:0007669"/>
    <property type="project" value="UniProtKB-UniRule"/>
</dbReference>
<dbReference type="FunFam" id="1.20.930.60:FF:000002">
    <property type="entry name" value="Protein-glutamate O-methyltransferase C1393.13"/>
    <property type="match status" value="1"/>
</dbReference>
<comment type="catalytic activity">
    <reaction evidence="6 7">
        <text>beta-D-fructose 6-phosphate = dihydroxyacetone + D-glyceraldehyde 3-phosphate</text>
        <dbReference type="Rhea" id="RHEA:28002"/>
        <dbReference type="ChEBI" id="CHEBI:16016"/>
        <dbReference type="ChEBI" id="CHEBI:57634"/>
        <dbReference type="ChEBI" id="CHEBI:59776"/>
    </reaction>
</comment>
<comment type="similarity">
    <text evidence="2 7">Belongs to the damage-control phosphatase family. Sugar phosphate phosphatase III subfamily.</text>
</comment>
<evidence type="ECO:0000256" key="2">
    <source>
        <dbReference type="ARBA" id="ARBA00009519"/>
    </source>
</evidence>
<dbReference type="GO" id="GO:0006974">
    <property type="term" value="P:DNA damage response"/>
    <property type="evidence" value="ECO:0007669"/>
    <property type="project" value="TreeGrafter"/>
</dbReference>
<dbReference type="PANTHER" id="PTHR12260">
    <property type="entry name" value="DAMAGE-CONTROL PHOSPHATASE ARMT1"/>
    <property type="match status" value="1"/>
</dbReference>
<dbReference type="Proteomes" id="UP001201980">
    <property type="component" value="Unassembled WGS sequence"/>
</dbReference>
<evidence type="ECO:0000256" key="6">
    <source>
        <dbReference type="ARBA" id="ARBA00048809"/>
    </source>
</evidence>
<evidence type="ECO:0000259" key="8">
    <source>
        <dbReference type="Pfam" id="PF01937"/>
    </source>
</evidence>
<keyword evidence="10" id="KW-1185">Reference proteome</keyword>
<comment type="caution">
    <text evidence="9">The sequence shown here is derived from an EMBL/GenBank/DDBJ whole genome shotgun (WGS) entry which is preliminary data.</text>
</comment>
<sequence>MELDPETRQYTTADKDSFAYITTRDRWPVIITGAIDDVYRSVSRTEGDKLEEGKEIVKQLTAMKYELQHDRKMVPLQDDGQTDIALYNKELEKLKHPTWFNVPWLFAECYFYRRIQTFFALSIQWATYDVFSRQKLSTFRSSRSAVLELASHYRTLREQLTSHKSSPDPNAEEVLFREMCEICLWGNATDLSLLTSLSYEDIQKLQGSEARKASESNILTNDLGSAFEVLQKAKESAKRDAPFLQDRRIDIVLDNAGFELYVDLVLAAYLLDSGLATTIILHAKKFPWFVSDVIPADFASLLSALAAPKPFYETPLDDENLADAAPPPALELKEIEDLNFIFQTLSSHHAEGKLILRPHPFWTYGGSFWRMHAEAPDLYEDLKGGILSIWKGDLNYRKLCADADWDPATPFQEAIGPMGKNSGINVLALRTCKADVVTGLKKGDDERLKEMEGGSDEFGKQRKWAWGGKWALCSLSQGK</sequence>
<protein>
    <recommendedName>
        <fullName evidence="7">Sugar phosphate phosphatase</fullName>
        <ecNumber evidence="7">3.1.3.-</ecNumber>
    </recommendedName>
</protein>
<evidence type="ECO:0000313" key="9">
    <source>
        <dbReference type="EMBL" id="KAJ2895872.1"/>
    </source>
</evidence>
<keyword evidence="5 7" id="KW-0464">Manganese</keyword>
<dbReference type="Pfam" id="PF01937">
    <property type="entry name" value="ARMT1-like_dom"/>
    <property type="match status" value="1"/>
</dbReference>
<evidence type="ECO:0000256" key="4">
    <source>
        <dbReference type="ARBA" id="ARBA00022801"/>
    </source>
</evidence>
<dbReference type="GO" id="GO:0005634">
    <property type="term" value="C:nucleus"/>
    <property type="evidence" value="ECO:0007669"/>
    <property type="project" value="TreeGrafter"/>
</dbReference>
<dbReference type="Gene3D" id="1.20.930.60">
    <property type="match status" value="1"/>
</dbReference>
<name>A0AAD5RJW0_9PEZI</name>
<reference evidence="9" key="1">
    <citation type="submission" date="2022-07" db="EMBL/GenBank/DDBJ databases">
        <title>Draft genome sequence of Zalerion maritima ATCC 34329, a (micro)plastics degrading marine fungus.</title>
        <authorList>
            <person name="Paco A."/>
            <person name="Goncalves M.F.M."/>
            <person name="Rocha-Santos T.A.P."/>
            <person name="Alves A."/>
        </authorList>
    </citation>
    <scope>NUCLEOTIDE SEQUENCE</scope>
    <source>
        <strain evidence="9">ATCC 34329</strain>
    </source>
</reference>
<comment type="cofactor">
    <cofactor evidence="7">
        <name>Mn(2+)</name>
        <dbReference type="ChEBI" id="CHEBI:29035"/>
    </cofactor>
    <cofactor evidence="7">
        <name>Ni(2+)</name>
        <dbReference type="ChEBI" id="CHEBI:49786"/>
    </cofactor>
</comment>
<evidence type="ECO:0000256" key="5">
    <source>
        <dbReference type="ARBA" id="ARBA00023211"/>
    </source>
</evidence>
<gene>
    <name evidence="9" type="ORF">MKZ38_006062</name>
</gene>
<dbReference type="InterPro" id="IPR039763">
    <property type="entry name" value="ARMT1"/>
</dbReference>
<organism evidence="9 10">
    <name type="scientific">Zalerion maritima</name>
    <dbReference type="NCBI Taxonomy" id="339359"/>
    <lineage>
        <taxon>Eukaryota</taxon>
        <taxon>Fungi</taxon>
        <taxon>Dikarya</taxon>
        <taxon>Ascomycota</taxon>
        <taxon>Pezizomycotina</taxon>
        <taxon>Sordariomycetes</taxon>
        <taxon>Lulworthiomycetidae</taxon>
        <taxon>Lulworthiales</taxon>
        <taxon>Lulworthiaceae</taxon>
        <taxon>Zalerion</taxon>
    </lineage>
</organism>
<evidence type="ECO:0000256" key="7">
    <source>
        <dbReference type="RuleBase" id="RU367030"/>
    </source>
</evidence>
<comment type="domain">
    <text evidence="7">Subfamily III proteins have a conserved RTxK motif about 40-50 residues from the C-terminus; the threonine may be replaced by serine or cysteine.</text>
</comment>
<dbReference type="InterPro" id="IPR002791">
    <property type="entry name" value="ARMT1-like_metal-bd"/>
</dbReference>